<dbReference type="AlphaFoldDB" id="A0A151TC83"/>
<gene>
    <name evidence="2" type="ORF">KK1_019264</name>
</gene>
<proteinExistence type="predicted"/>
<accession>A0A151TC83</accession>
<keyword evidence="1" id="KW-1133">Transmembrane helix</keyword>
<keyword evidence="1" id="KW-0812">Transmembrane</keyword>
<dbReference type="Proteomes" id="UP000075243">
    <property type="component" value="Chromosome 7"/>
</dbReference>
<evidence type="ECO:0000313" key="3">
    <source>
        <dbReference type="Proteomes" id="UP000075243"/>
    </source>
</evidence>
<keyword evidence="1" id="KW-0472">Membrane</keyword>
<keyword evidence="3" id="KW-1185">Reference proteome</keyword>
<organism evidence="2 3">
    <name type="scientific">Cajanus cajan</name>
    <name type="common">Pigeon pea</name>
    <name type="synonym">Cajanus indicus</name>
    <dbReference type="NCBI Taxonomy" id="3821"/>
    <lineage>
        <taxon>Eukaryota</taxon>
        <taxon>Viridiplantae</taxon>
        <taxon>Streptophyta</taxon>
        <taxon>Embryophyta</taxon>
        <taxon>Tracheophyta</taxon>
        <taxon>Spermatophyta</taxon>
        <taxon>Magnoliopsida</taxon>
        <taxon>eudicotyledons</taxon>
        <taxon>Gunneridae</taxon>
        <taxon>Pentapetalae</taxon>
        <taxon>rosids</taxon>
        <taxon>fabids</taxon>
        <taxon>Fabales</taxon>
        <taxon>Fabaceae</taxon>
        <taxon>Papilionoideae</taxon>
        <taxon>50 kb inversion clade</taxon>
        <taxon>NPAAA clade</taxon>
        <taxon>indigoferoid/millettioid clade</taxon>
        <taxon>Phaseoleae</taxon>
        <taxon>Cajanus</taxon>
    </lineage>
</organism>
<evidence type="ECO:0000256" key="1">
    <source>
        <dbReference type="SAM" id="Phobius"/>
    </source>
</evidence>
<feature type="transmembrane region" description="Helical" evidence="1">
    <location>
        <begin position="18"/>
        <end position="36"/>
    </location>
</feature>
<name>A0A151TC83_CAJCA</name>
<dbReference type="EMBL" id="CM003609">
    <property type="protein sequence ID" value="KYP64660.1"/>
    <property type="molecule type" value="Genomic_DNA"/>
</dbReference>
<sequence>MTSYHTCNFHVHKVETSSLLTTIIWIISMCVHNVYFELNYKYVFYDIHSNSCINRV</sequence>
<dbReference type="Gramene" id="C.cajan_18718.t">
    <property type="protein sequence ID" value="C.cajan_18718.t.cds1"/>
    <property type="gene ID" value="C.cajan_18718"/>
</dbReference>
<evidence type="ECO:0000313" key="2">
    <source>
        <dbReference type="EMBL" id="KYP64660.1"/>
    </source>
</evidence>
<protein>
    <submittedName>
        <fullName evidence="2">Uncharacterized protein</fullName>
    </submittedName>
</protein>
<reference evidence="2 3" key="1">
    <citation type="journal article" date="2012" name="Nat. Biotechnol.">
        <title>Draft genome sequence of pigeonpea (Cajanus cajan), an orphan legume crop of resource-poor farmers.</title>
        <authorList>
            <person name="Varshney R.K."/>
            <person name="Chen W."/>
            <person name="Li Y."/>
            <person name="Bharti A.K."/>
            <person name="Saxena R.K."/>
            <person name="Schlueter J.A."/>
            <person name="Donoghue M.T."/>
            <person name="Azam S."/>
            <person name="Fan G."/>
            <person name="Whaley A.M."/>
            <person name="Farmer A.D."/>
            <person name="Sheridan J."/>
            <person name="Iwata A."/>
            <person name="Tuteja R."/>
            <person name="Penmetsa R.V."/>
            <person name="Wu W."/>
            <person name="Upadhyaya H.D."/>
            <person name="Yang S.P."/>
            <person name="Shah T."/>
            <person name="Saxena K.B."/>
            <person name="Michael T."/>
            <person name="McCombie W.R."/>
            <person name="Yang B."/>
            <person name="Zhang G."/>
            <person name="Yang H."/>
            <person name="Wang J."/>
            <person name="Spillane C."/>
            <person name="Cook D.R."/>
            <person name="May G.D."/>
            <person name="Xu X."/>
            <person name="Jackson S.A."/>
        </authorList>
    </citation>
    <scope>NUCLEOTIDE SEQUENCE [LARGE SCALE GENOMIC DNA]</scope>
    <source>
        <strain evidence="3">cv. Asha</strain>
    </source>
</reference>